<evidence type="ECO:0000313" key="2">
    <source>
        <dbReference type="EMBL" id="SEK30683.1"/>
    </source>
</evidence>
<protein>
    <submittedName>
        <fullName evidence="2">Uncharacterized protein</fullName>
    </submittedName>
</protein>
<dbReference type="AlphaFoldDB" id="A0A1H7FX70"/>
<proteinExistence type="predicted"/>
<keyword evidence="1" id="KW-0472">Membrane</keyword>
<dbReference type="STRING" id="228957.SAMN04488008_101239"/>
<evidence type="ECO:0000313" key="3">
    <source>
        <dbReference type="Proteomes" id="UP000198990"/>
    </source>
</evidence>
<feature type="transmembrane region" description="Helical" evidence="1">
    <location>
        <begin position="20"/>
        <end position="40"/>
    </location>
</feature>
<accession>A0A1H7FX70</accession>
<reference evidence="3" key="1">
    <citation type="submission" date="2016-10" db="EMBL/GenBank/DDBJ databases">
        <authorList>
            <person name="Varghese N."/>
            <person name="Submissions S."/>
        </authorList>
    </citation>
    <scope>NUCLEOTIDE SEQUENCE [LARGE SCALE GENOMIC DNA]</scope>
    <source>
        <strain evidence="3">DSM 16471</strain>
    </source>
</reference>
<name>A0A1H7FX70_9FLAO</name>
<keyword evidence="1" id="KW-0812">Transmembrane</keyword>
<evidence type="ECO:0000256" key="1">
    <source>
        <dbReference type="SAM" id="Phobius"/>
    </source>
</evidence>
<dbReference type="RefSeq" id="WP_177170898.1">
    <property type="nucleotide sequence ID" value="NZ_FNZN01000001.1"/>
</dbReference>
<organism evidence="2 3">
    <name type="scientific">Maribacter orientalis</name>
    <dbReference type="NCBI Taxonomy" id="228957"/>
    <lineage>
        <taxon>Bacteria</taxon>
        <taxon>Pseudomonadati</taxon>
        <taxon>Bacteroidota</taxon>
        <taxon>Flavobacteriia</taxon>
        <taxon>Flavobacteriales</taxon>
        <taxon>Flavobacteriaceae</taxon>
        <taxon>Maribacter</taxon>
    </lineage>
</organism>
<sequence>MTRRISKSKRFYMMNPIIQFFKFIYLSIKIMLIVAGGHGGTRKANY</sequence>
<dbReference type="Proteomes" id="UP000198990">
    <property type="component" value="Unassembled WGS sequence"/>
</dbReference>
<gene>
    <name evidence="2" type="ORF">SAMN04488008_101239</name>
</gene>
<keyword evidence="1" id="KW-1133">Transmembrane helix</keyword>
<keyword evidence="3" id="KW-1185">Reference proteome</keyword>
<dbReference type="EMBL" id="FNZN01000001">
    <property type="protein sequence ID" value="SEK30683.1"/>
    <property type="molecule type" value="Genomic_DNA"/>
</dbReference>